<dbReference type="AlphaFoldDB" id="A0A419SZB8"/>
<feature type="compositionally biased region" description="Acidic residues" evidence="1">
    <location>
        <begin position="42"/>
        <end position="53"/>
    </location>
</feature>
<dbReference type="Proteomes" id="UP000284177">
    <property type="component" value="Unassembled WGS sequence"/>
</dbReference>
<evidence type="ECO:0000256" key="1">
    <source>
        <dbReference type="SAM" id="MobiDB-lite"/>
    </source>
</evidence>
<protein>
    <submittedName>
        <fullName evidence="2">Uncharacterized protein</fullName>
    </submittedName>
</protein>
<feature type="region of interest" description="Disordered" evidence="1">
    <location>
        <begin position="42"/>
        <end position="70"/>
    </location>
</feature>
<gene>
    <name evidence="2" type="ORF">BET03_04170</name>
</gene>
<evidence type="ECO:0000313" key="3">
    <source>
        <dbReference type="Proteomes" id="UP000284177"/>
    </source>
</evidence>
<name>A0A419SZB8_9FIRM</name>
<dbReference type="EMBL" id="MCIB01000034">
    <property type="protein sequence ID" value="RKD30541.1"/>
    <property type="molecule type" value="Genomic_DNA"/>
</dbReference>
<proteinExistence type="predicted"/>
<organism evidence="2 3">
    <name type="scientific">Thermohalobacter berrensis</name>
    <dbReference type="NCBI Taxonomy" id="99594"/>
    <lineage>
        <taxon>Bacteria</taxon>
        <taxon>Bacillati</taxon>
        <taxon>Bacillota</taxon>
        <taxon>Tissierellia</taxon>
        <taxon>Tissierellales</taxon>
        <taxon>Thermohalobacteraceae</taxon>
        <taxon>Thermohalobacter</taxon>
    </lineage>
</organism>
<evidence type="ECO:0000313" key="2">
    <source>
        <dbReference type="EMBL" id="RKD30541.1"/>
    </source>
</evidence>
<comment type="caution">
    <text evidence="2">The sequence shown here is derived from an EMBL/GenBank/DDBJ whole genome shotgun (WGS) entry which is preliminary data.</text>
</comment>
<dbReference type="RefSeq" id="WP_120169987.1">
    <property type="nucleotide sequence ID" value="NZ_MCIB01000034.1"/>
</dbReference>
<dbReference type="OrthoDB" id="1954331at2"/>
<sequence length="227" mass="25949">MKKLNENLMKLINMKKNEINSMKEVGLEELEDLNLEVAVDGEEEVEAEVEEPVTEIKEDPKEEKQKEDNKVEAVEDLNNFKEVVEERCDNNNVTIDCSIDDREQVTFEPCEDNKDITLLGPDRDGIVIKCQARLLNLRVRLKNVCKGRKIALGVLLCEFDSEGILRPRGLRSALIEVPNDGNTPKCTNVNVNELCFVLPDNNICHKRRVFVKVIAHYADLNPRNFCL</sequence>
<accession>A0A419SZB8</accession>
<feature type="compositionally biased region" description="Basic and acidic residues" evidence="1">
    <location>
        <begin position="54"/>
        <end position="70"/>
    </location>
</feature>
<reference evidence="2 3" key="1">
    <citation type="submission" date="2016-08" db="EMBL/GenBank/DDBJ databases">
        <title>Novel Firmicutes and Novel Genomes.</title>
        <authorList>
            <person name="Poppleton D.I."/>
            <person name="Gribaldo S."/>
        </authorList>
    </citation>
    <scope>NUCLEOTIDE SEQUENCE [LARGE SCALE GENOMIC DNA]</scope>
    <source>
        <strain evidence="2 3">CTT3</strain>
    </source>
</reference>
<keyword evidence="3" id="KW-1185">Reference proteome</keyword>